<feature type="domain" description="BTB" evidence="1">
    <location>
        <begin position="23"/>
        <end position="98"/>
    </location>
</feature>
<organism evidence="2 3">
    <name type="scientific">Athelia psychrophila</name>
    <dbReference type="NCBI Taxonomy" id="1759441"/>
    <lineage>
        <taxon>Eukaryota</taxon>
        <taxon>Fungi</taxon>
        <taxon>Dikarya</taxon>
        <taxon>Basidiomycota</taxon>
        <taxon>Agaricomycotina</taxon>
        <taxon>Agaricomycetes</taxon>
        <taxon>Agaricomycetidae</taxon>
        <taxon>Atheliales</taxon>
        <taxon>Atheliaceae</taxon>
        <taxon>Athelia</taxon>
    </lineage>
</organism>
<dbReference type="InterPro" id="IPR000210">
    <property type="entry name" value="BTB/POZ_dom"/>
</dbReference>
<evidence type="ECO:0000259" key="1">
    <source>
        <dbReference type="PROSITE" id="PS50097"/>
    </source>
</evidence>
<dbReference type="PROSITE" id="PS50097">
    <property type="entry name" value="BTB"/>
    <property type="match status" value="1"/>
</dbReference>
<keyword evidence="3" id="KW-1185">Reference proteome</keyword>
<dbReference type="CDD" id="cd18186">
    <property type="entry name" value="BTB_POZ_ZBTB_KLHL-like"/>
    <property type="match status" value="1"/>
</dbReference>
<sequence>MAHEPNSSPSMTDATAPFDDPKADIILRSSDNVDFRCHKLLLSMASTFFEGMFSLPQPLSEGDHAKKDGLHVVPMEERALVLETILRLCHPSSIRHPPIMELDDIKSTFDAARKYIMEEAEEVLRSRLVSAPFLEKKPLRVYVIACALKLASEARIAAAATLEFEVVALEEWDRFPELEYMSMADAVHLQRYQKDCRKAAQAITHNIESLLEGYKWFDCEVSTDICKFDDIPGSAGSFAAKWWIDSYLVPCQRDLQKRPIGQTVMAKDLVIAALVATTVHNCSTCKMTSLAELEAFALCFGKLIDEATAGVPLNLAWMTPIDKEKSKSQVRD</sequence>
<dbReference type="InterPro" id="IPR011333">
    <property type="entry name" value="SKP1/BTB/POZ_sf"/>
</dbReference>
<dbReference type="Pfam" id="PF00651">
    <property type="entry name" value="BTB"/>
    <property type="match status" value="1"/>
</dbReference>
<proteinExistence type="predicted"/>
<protein>
    <recommendedName>
        <fullName evidence="1">BTB domain-containing protein</fullName>
    </recommendedName>
</protein>
<evidence type="ECO:0000313" key="3">
    <source>
        <dbReference type="Proteomes" id="UP000076532"/>
    </source>
</evidence>
<dbReference type="AlphaFoldDB" id="A0A166MZA9"/>
<gene>
    <name evidence="2" type="ORF">FIBSPDRAFT_784810</name>
</gene>
<reference evidence="2 3" key="1">
    <citation type="journal article" date="2016" name="Mol. Biol. Evol.">
        <title>Comparative Genomics of Early-Diverging Mushroom-Forming Fungi Provides Insights into the Origins of Lignocellulose Decay Capabilities.</title>
        <authorList>
            <person name="Nagy L.G."/>
            <person name="Riley R."/>
            <person name="Tritt A."/>
            <person name="Adam C."/>
            <person name="Daum C."/>
            <person name="Floudas D."/>
            <person name="Sun H."/>
            <person name="Yadav J.S."/>
            <person name="Pangilinan J."/>
            <person name="Larsson K.H."/>
            <person name="Matsuura K."/>
            <person name="Barry K."/>
            <person name="Labutti K."/>
            <person name="Kuo R."/>
            <person name="Ohm R.A."/>
            <person name="Bhattacharya S.S."/>
            <person name="Shirouzu T."/>
            <person name="Yoshinaga Y."/>
            <person name="Martin F.M."/>
            <person name="Grigoriev I.V."/>
            <person name="Hibbett D.S."/>
        </authorList>
    </citation>
    <scope>NUCLEOTIDE SEQUENCE [LARGE SCALE GENOMIC DNA]</scope>
    <source>
        <strain evidence="2 3">CBS 109695</strain>
    </source>
</reference>
<dbReference type="EMBL" id="KV417526">
    <property type="protein sequence ID" value="KZP24486.1"/>
    <property type="molecule type" value="Genomic_DNA"/>
</dbReference>
<accession>A0A166MZA9</accession>
<dbReference type="OrthoDB" id="6359816at2759"/>
<dbReference type="Proteomes" id="UP000076532">
    <property type="component" value="Unassembled WGS sequence"/>
</dbReference>
<dbReference type="Gene3D" id="3.30.710.10">
    <property type="entry name" value="Potassium Channel Kv1.1, Chain A"/>
    <property type="match status" value="1"/>
</dbReference>
<dbReference type="STRING" id="436010.A0A166MZA9"/>
<evidence type="ECO:0000313" key="2">
    <source>
        <dbReference type="EMBL" id="KZP24486.1"/>
    </source>
</evidence>
<dbReference type="SUPFAM" id="SSF54695">
    <property type="entry name" value="POZ domain"/>
    <property type="match status" value="1"/>
</dbReference>
<dbReference type="SMART" id="SM00225">
    <property type="entry name" value="BTB"/>
    <property type="match status" value="1"/>
</dbReference>
<name>A0A166MZA9_9AGAM</name>